<organism evidence="4 5">
    <name type="scientific">Gemella haemolysans M341</name>
    <dbReference type="NCBI Taxonomy" id="562981"/>
    <lineage>
        <taxon>Bacteria</taxon>
        <taxon>Bacillati</taxon>
        <taxon>Bacillota</taxon>
        <taxon>Bacilli</taxon>
        <taxon>Bacillales</taxon>
        <taxon>Gemellaceae</taxon>
        <taxon>Gemella</taxon>
    </lineage>
</organism>
<dbReference type="GO" id="GO:0005506">
    <property type="term" value="F:iron ion binding"/>
    <property type="evidence" value="ECO:0007669"/>
    <property type="project" value="InterPro"/>
</dbReference>
<dbReference type="InterPro" id="IPR001075">
    <property type="entry name" value="NIF_FeS_clus_asmbl_NifU_C"/>
</dbReference>
<evidence type="ECO:0000313" key="5">
    <source>
        <dbReference type="Proteomes" id="UP000004773"/>
    </source>
</evidence>
<dbReference type="EMBL" id="ACRO01000004">
    <property type="protein sequence ID" value="EGF86542.1"/>
    <property type="molecule type" value="Genomic_DNA"/>
</dbReference>
<dbReference type="AlphaFoldDB" id="A0AA87AKK2"/>
<dbReference type="SUPFAM" id="SSF117916">
    <property type="entry name" value="Fe-S cluster assembly (FSCA) domain-like"/>
    <property type="match status" value="1"/>
</dbReference>
<dbReference type="Gene3D" id="3.30.300.130">
    <property type="entry name" value="Fe-S cluster assembly (FSCA)"/>
    <property type="match status" value="1"/>
</dbReference>
<sequence>MNKEYYETVDKIKFELEKIRPKLIKDGGNIEFINFKNGILKIRFLGECAHCELSHITLKYAIEKTIVEKIPEVNKVIEVKMSVV</sequence>
<dbReference type="GO" id="GO:0051536">
    <property type="term" value="F:iron-sulfur cluster binding"/>
    <property type="evidence" value="ECO:0007669"/>
    <property type="project" value="InterPro"/>
</dbReference>
<evidence type="ECO:0000256" key="2">
    <source>
        <dbReference type="ARBA" id="ARBA00049958"/>
    </source>
</evidence>
<dbReference type="Proteomes" id="UP000004773">
    <property type="component" value="Unassembled WGS sequence"/>
</dbReference>
<reference evidence="4 5" key="1">
    <citation type="submission" date="2011-03" db="EMBL/GenBank/DDBJ databases">
        <title>The Genome Sequence of Gemella haemolysans M341.</title>
        <authorList>
            <consortium name="The Broad Institute Genome Sequencing Platform"/>
            <consortium name="The Broad Institute Genome Sequencing Center for Infectious Disease"/>
            <person name="Earl A."/>
            <person name="Ward D."/>
            <person name="Feldgarden M."/>
            <person name="Gevers D."/>
            <person name="Sibley C.D."/>
            <person name="Field T.R."/>
            <person name="Grinwis M."/>
            <person name="Eshaghurshan C.S."/>
            <person name="Surette M.G."/>
            <person name="Young S.K."/>
            <person name="Zeng Q."/>
            <person name="Gargeya S."/>
            <person name="Fitzgerald M."/>
            <person name="Haas B."/>
            <person name="Abouelleil A."/>
            <person name="Alvarado L."/>
            <person name="Arachchi H.M."/>
            <person name="Berlin A."/>
            <person name="Brown A."/>
            <person name="Chapman S.B."/>
            <person name="Chen Z."/>
            <person name="Dunbar C."/>
            <person name="Freedman E."/>
            <person name="Gearin G."/>
            <person name="Gellesch M."/>
            <person name="Goldberg J."/>
            <person name="Griggs A."/>
            <person name="Gujja S."/>
            <person name="Heilman E.R."/>
            <person name="Heiman D."/>
            <person name="Howarth C."/>
            <person name="Larson L."/>
            <person name="Lui A."/>
            <person name="MacDonald P.J.P."/>
            <person name="Mehta T."/>
            <person name="Montmayeur A."/>
            <person name="Murphy C."/>
            <person name="Neiman D."/>
            <person name="Pearson M."/>
            <person name="Priest M."/>
            <person name="Roberts A."/>
            <person name="Saif S."/>
            <person name="Shea T."/>
            <person name="Shenoy N."/>
            <person name="Sisk P."/>
            <person name="Stolte C."/>
            <person name="Sykes S."/>
            <person name="White J."/>
            <person name="Yandava C."/>
            <person name="Wortman J."/>
            <person name="Nusbaum C."/>
            <person name="Birren B."/>
        </authorList>
    </citation>
    <scope>NUCLEOTIDE SEQUENCE [LARGE SCALE GENOMIC DNA]</scope>
    <source>
        <strain evidence="4 5">M341</strain>
    </source>
</reference>
<name>A0AA87AKK2_9BACL</name>
<dbReference type="InterPro" id="IPR034904">
    <property type="entry name" value="FSCA_dom_sf"/>
</dbReference>
<dbReference type="PANTHER" id="PTHR11178:SF1">
    <property type="entry name" value="NFU1 IRON-SULFUR CLUSTER SCAFFOLD HOMOLOG, MITOCHONDRIAL"/>
    <property type="match status" value="1"/>
</dbReference>
<protein>
    <recommendedName>
        <fullName evidence="3">NIF system FeS cluster assembly NifU C-terminal domain-containing protein</fullName>
    </recommendedName>
</protein>
<dbReference type="Pfam" id="PF01106">
    <property type="entry name" value="NifU"/>
    <property type="match status" value="1"/>
</dbReference>
<comment type="caution">
    <text evidence="4">The sequence shown here is derived from an EMBL/GenBank/DDBJ whole genome shotgun (WGS) entry which is preliminary data.</text>
</comment>
<evidence type="ECO:0000259" key="3">
    <source>
        <dbReference type="Pfam" id="PF01106"/>
    </source>
</evidence>
<dbReference type="PANTHER" id="PTHR11178">
    <property type="entry name" value="IRON-SULFUR CLUSTER SCAFFOLD PROTEIN NFU-RELATED"/>
    <property type="match status" value="1"/>
</dbReference>
<dbReference type="RefSeq" id="WP_003146384.1">
    <property type="nucleotide sequence ID" value="NZ_GL883582.1"/>
</dbReference>
<evidence type="ECO:0000313" key="4">
    <source>
        <dbReference type="EMBL" id="EGF86542.1"/>
    </source>
</evidence>
<evidence type="ECO:0000256" key="1">
    <source>
        <dbReference type="ARBA" id="ARBA00006420"/>
    </source>
</evidence>
<comment type="similarity">
    <text evidence="1">Belongs to the NifU family.</text>
</comment>
<dbReference type="GO" id="GO:0016226">
    <property type="term" value="P:iron-sulfur cluster assembly"/>
    <property type="evidence" value="ECO:0007669"/>
    <property type="project" value="InterPro"/>
</dbReference>
<gene>
    <name evidence="4" type="ORF">HMPREF0428_00452</name>
</gene>
<accession>A0AA87AKK2</accession>
<proteinExistence type="inferred from homology"/>
<comment type="function">
    <text evidence="2">May be involved in the formation or repair of [Fe-S] clusters present in iron-sulfur proteins.</text>
</comment>
<feature type="domain" description="NIF system FeS cluster assembly NifU C-terminal" evidence="3">
    <location>
        <begin position="16"/>
        <end position="77"/>
    </location>
</feature>